<proteinExistence type="predicted"/>
<protein>
    <submittedName>
        <fullName evidence="2">Uncharacterized protein</fullName>
    </submittedName>
</protein>
<reference evidence="2 3" key="1">
    <citation type="journal article" date="2016" name="Genome Announc.">
        <title>Genome Sequence of Madurella mycetomatis mm55, Isolated from a Human Mycetoma Case in Sudan.</title>
        <authorList>
            <person name="Smit S."/>
            <person name="Derks M.F."/>
            <person name="Bervoets S."/>
            <person name="Fahal A."/>
            <person name="van Leeuwen W."/>
            <person name="van Belkum A."/>
            <person name="van de Sande W.W."/>
        </authorList>
    </citation>
    <scope>NUCLEOTIDE SEQUENCE [LARGE SCALE GENOMIC DNA]</scope>
    <source>
        <strain evidence="3">mm55</strain>
    </source>
</reference>
<dbReference type="EMBL" id="LCTW02000420">
    <property type="protein sequence ID" value="KXX73804.1"/>
    <property type="molecule type" value="Genomic_DNA"/>
</dbReference>
<dbReference type="OrthoDB" id="61370at2759"/>
<feature type="transmembrane region" description="Helical" evidence="1">
    <location>
        <begin position="7"/>
        <end position="27"/>
    </location>
</feature>
<sequence>MTRTAVYFAGMIALIVAGGMTISSIAMPKWISYRATDPSGDTVYDSIGLHQRCTSANNTCSPFPEEGRCEGEGRPFCNIWRTAGFLMNFVTIVELATIAGFIIIGSGGKVKRQDGWKVLGSMLVVIAVVQFASMAVVAYVFDHDDLFLVPGYRLDSAWYVCMVSAAIALLCAFGLALSAYMLPPENGYQFLSDPSGV</sequence>
<accession>A0A175VSS9</accession>
<feature type="transmembrane region" description="Helical" evidence="1">
    <location>
        <begin position="85"/>
        <end position="106"/>
    </location>
</feature>
<name>A0A175VSS9_9PEZI</name>
<gene>
    <name evidence="2" type="ORF">MMYC01_209115</name>
</gene>
<comment type="caution">
    <text evidence="2">The sequence shown here is derived from an EMBL/GenBank/DDBJ whole genome shotgun (WGS) entry which is preliminary data.</text>
</comment>
<evidence type="ECO:0000313" key="2">
    <source>
        <dbReference type="EMBL" id="KXX73804.1"/>
    </source>
</evidence>
<evidence type="ECO:0000313" key="3">
    <source>
        <dbReference type="Proteomes" id="UP000078237"/>
    </source>
</evidence>
<keyword evidence="1" id="KW-1133">Transmembrane helix</keyword>
<feature type="transmembrane region" description="Helical" evidence="1">
    <location>
        <begin position="156"/>
        <end position="182"/>
    </location>
</feature>
<keyword evidence="1" id="KW-0472">Membrane</keyword>
<keyword evidence="1" id="KW-0812">Transmembrane</keyword>
<dbReference type="Gene3D" id="1.20.140.150">
    <property type="match status" value="1"/>
</dbReference>
<feature type="transmembrane region" description="Helical" evidence="1">
    <location>
        <begin position="118"/>
        <end position="141"/>
    </location>
</feature>
<dbReference type="Proteomes" id="UP000078237">
    <property type="component" value="Unassembled WGS sequence"/>
</dbReference>
<evidence type="ECO:0000256" key="1">
    <source>
        <dbReference type="SAM" id="Phobius"/>
    </source>
</evidence>
<dbReference type="AlphaFoldDB" id="A0A175VSS9"/>
<dbReference type="VEuPathDB" id="FungiDB:MMYC01_209115"/>
<organism evidence="2 3">
    <name type="scientific">Madurella mycetomatis</name>
    <dbReference type="NCBI Taxonomy" id="100816"/>
    <lineage>
        <taxon>Eukaryota</taxon>
        <taxon>Fungi</taxon>
        <taxon>Dikarya</taxon>
        <taxon>Ascomycota</taxon>
        <taxon>Pezizomycotina</taxon>
        <taxon>Sordariomycetes</taxon>
        <taxon>Sordariomycetidae</taxon>
        <taxon>Sordariales</taxon>
        <taxon>Sordariales incertae sedis</taxon>
        <taxon>Madurella</taxon>
    </lineage>
</organism>
<keyword evidence="3" id="KW-1185">Reference proteome</keyword>